<evidence type="ECO:0000313" key="3">
    <source>
        <dbReference type="Proteomes" id="UP000269379"/>
    </source>
</evidence>
<evidence type="ECO:0000256" key="1">
    <source>
        <dbReference type="SAM" id="MobiDB-lite"/>
    </source>
</evidence>
<comment type="caution">
    <text evidence="2">The sequence shown here is derived from an EMBL/GenBank/DDBJ whole genome shotgun (WGS) entry which is preliminary data.</text>
</comment>
<reference evidence="3" key="1">
    <citation type="submission" date="2018-10" db="EMBL/GenBank/DDBJ databases">
        <title>FDA dAtabase for Regulatory Grade micrObial Sequences (FDA-ARGOS): Supporting development and validation of Infectious Disease Dx tests.</title>
        <authorList>
            <person name="Minogue T."/>
            <person name="Wolcott M."/>
            <person name="Wasieloski L."/>
            <person name="Aguilar W."/>
            <person name="Moore D."/>
            <person name="Jaissle J."/>
            <person name="Tallon L."/>
            <person name="Sadzewicz L."/>
            <person name="Zhao X."/>
            <person name="Vavikolanu K."/>
            <person name="Mehta A."/>
            <person name="Aluvathingal J."/>
            <person name="Nadendla S."/>
            <person name="Yan Y."/>
            <person name="Sichtig H."/>
        </authorList>
    </citation>
    <scope>NUCLEOTIDE SEQUENCE [LARGE SCALE GENOMIC DNA]</scope>
    <source>
        <strain evidence="3">FDAARGOS_588</strain>
    </source>
</reference>
<gene>
    <name evidence="2" type="ORF">EGT70_11180</name>
</gene>
<feature type="region of interest" description="Disordered" evidence="1">
    <location>
        <begin position="1"/>
        <end position="41"/>
    </location>
</feature>
<organism evidence="2 3">
    <name type="scientific">Burkholderia mallei</name>
    <name type="common">Pseudomonas mallei</name>
    <dbReference type="NCBI Taxonomy" id="13373"/>
    <lineage>
        <taxon>Bacteria</taxon>
        <taxon>Pseudomonadati</taxon>
        <taxon>Pseudomonadota</taxon>
        <taxon>Betaproteobacteria</taxon>
        <taxon>Burkholderiales</taxon>
        <taxon>Burkholderiaceae</taxon>
        <taxon>Burkholderia</taxon>
        <taxon>pseudomallei group</taxon>
    </lineage>
</organism>
<accession>A0AAX1XER3</accession>
<evidence type="ECO:0000313" key="2">
    <source>
        <dbReference type="EMBL" id="RPA29999.1"/>
    </source>
</evidence>
<dbReference type="AlphaFoldDB" id="A0AAX1XER3"/>
<feature type="compositionally biased region" description="Basic and acidic residues" evidence="1">
    <location>
        <begin position="1"/>
        <end position="26"/>
    </location>
</feature>
<proteinExistence type="predicted"/>
<name>A0AAX1XER3_BURML</name>
<dbReference type="Proteomes" id="UP000269379">
    <property type="component" value="Unassembled WGS sequence"/>
</dbReference>
<protein>
    <submittedName>
        <fullName evidence="2">Uncharacterized protein</fullName>
    </submittedName>
</protein>
<sequence length="69" mass="7477">MASAVAEDKSGQRERSTLTDKRHAARDAAGGMPNACDARGAAHEKRVHRGIPGNAARILRKKYCSSRYP</sequence>
<dbReference type="EMBL" id="RKJW01000001">
    <property type="protein sequence ID" value="RPA29999.1"/>
    <property type="molecule type" value="Genomic_DNA"/>
</dbReference>